<dbReference type="AlphaFoldDB" id="I3VX49"/>
<feature type="transmembrane region" description="Helical" evidence="7">
    <location>
        <begin position="33"/>
        <end position="52"/>
    </location>
</feature>
<dbReference type="InterPro" id="IPR000515">
    <property type="entry name" value="MetI-like"/>
</dbReference>
<keyword evidence="4 7" id="KW-0812">Transmembrane</keyword>
<evidence type="ECO:0000256" key="5">
    <source>
        <dbReference type="ARBA" id="ARBA00022989"/>
    </source>
</evidence>
<keyword evidence="5 7" id="KW-1133">Transmembrane helix</keyword>
<evidence type="ECO:0000256" key="1">
    <source>
        <dbReference type="ARBA" id="ARBA00004651"/>
    </source>
</evidence>
<dbReference type="RefSeq" id="WP_014758936.1">
    <property type="nucleotide sequence ID" value="NC_017992.1"/>
</dbReference>
<evidence type="ECO:0000256" key="4">
    <source>
        <dbReference type="ARBA" id="ARBA00022692"/>
    </source>
</evidence>
<feature type="transmembrane region" description="Helical" evidence="7">
    <location>
        <begin position="96"/>
        <end position="117"/>
    </location>
</feature>
<proteinExistence type="inferred from homology"/>
<dbReference type="eggNOG" id="COG1175">
    <property type="taxonomic scope" value="Bacteria"/>
</dbReference>
<feature type="transmembrane region" description="Helical" evidence="7">
    <location>
        <begin position="129"/>
        <end position="148"/>
    </location>
</feature>
<keyword evidence="2 7" id="KW-0813">Transport</keyword>
<keyword evidence="6 7" id="KW-0472">Membrane</keyword>
<evidence type="ECO:0000313" key="9">
    <source>
        <dbReference type="EMBL" id="AFK87094.1"/>
    </source>
</evidence>
<dbReference type="KEGG" id="tsh:Tsac_2090"/>
<dbReference type="GO" id="GO:0055085">
    <property type="term" value="P:transmembrane transport"/>
    <property type="evidence" value="ECO:0007669"/>
    <property type="project" value="InterPro"/>
</dbReference>
<evidence type="ECO:0000256" key="2">
    <source>
        <dbReference type="ARBA" id="ARBA00022448"/>
    </source>
</evidence>
<gene>
    <name evidence="9" type="ordered locus">Tsac_2090</name>
</gene>
<sequence>MERTESIANFSNAIEDSELKNDVIRFKNNIEPYLYLFPSAIVFATFVFYPFIKTIYISLFLTDPQGNLAKFIGLQNYIDIFKTADYINSIYLTLKFVIMTVPLEMIVAFVLSIFANLRLKGIEVIKTIYTLPIAISSASAAVIWMLLFNPSIGFINYILSFFGIHGIGWLTDVKYGMISVSIVNIWLNVGINFIFMLAGLKSIPKDLYESAQIDGANIFVQHIKITVPMLSPTLFFLITVDVINAFQEFGVINIMTQGGPVNSTNVMVYSIYRDAFFNFRYGNGAAESIIIFILLLIFTLLQFASSEKKVFYK</sequence>
<protein>
    <submittedName>
        <fullName evidence="9">ABC-type transporter, integral membrane subunit</fullName>
    </submittedName>
</protein>
<dbReference type="PANTHER" id="PTHR30193">
    <property type="entry name" value="ABC TRANSPORTER PERMEASE PROTEIN"/>
    <property type="match status" value="1"/>
</dbReference>
<accession>I3VX49</accession>
<evidence type="ECO:0000256" key="6">
    <source>
        <dbReference type="ARBA" id="ARBA00023136"/>
    </source>
</evidence>
<dbReference type="STRING" id="1094508.Tsac_2090"/>
<comment type="similarity">
    <text evidence="7">Belongs to the binding-protein-dependent transport system permease family.</text>
</comment>
<dbReference type="CDD" id="cd06261">
    <property type="entry name" value="TM_PBP2"/>
    <property type="match status" value="1"/>
</dbReference>
<dbReference type="GO" id="GO:0005886">
    <property type="term" value="C:plasma membrane"/>
    <property type="evidence" value="ECO:0007669"/>
    <property type="project" value="UniProtKB-SubCell"/>
</dbReference>
<feature type="domain" description="ABC transmembrane type-1" evidence="8">
    <location>
        <begin position="90"/>
        <end position="302"/>
    </location>
</feature>
<dbReference type="InterPro" id="IPR035906">
    <property type="entry name" value="MetI-like_sf"/>
</dbReference>
<dbReference type="PROSITE" id="PS50928">
    <property type="entry name" value="ABC_TM1"/>
    <property type="match status" value="1"/>
</dbReference>
<evidence type="ECO:0000256" key="7">
    <source>
        <dbReference type="RuleBase" id="RU363032"/>
    </source>
</evidence>
<keyword evidence="10" id="KW-1185">Reference proteome</keyword>
<name>I3VX49_THESW</name>
<evidence type="ECO:0000259" key="8">
    <source>
        <dbReference type="PROSITE" id="PS50928"/>
    </source>
</evidence>
<evidence type="ECO:0000313" key="10">
    <source>
        <dbReference type="Proteomes" id="UP000006178"/>
    </source>
</evidence>
<dbReference type="Proteomes" id="UP000006178">
    <property type="component" value="Chromosome"/>
</dbReference>
<comment type="subcellular location">
    <subcellularLocation>
        <location evidence="1 7">Cell membrane</location>
        <topology evidence="1 7">Multi-pass membrane protein</topology>
    </subcellularLocation>
</comment>
<dbReference type="InterPro" id="IPR051393">
    <property type="entry name" value="ABC_transporter_permease"/>
</dbReference>
<feature type="transmembrane region" description="Helical" evidence="7">
    <location>
        <begin position="154"/>
        <end position="171"/>
    </location>
</feature>
<feature type="transmembrane region" description="Helical" evidence="7">
    <location>
        <begin position="178"/>
        <end position="200"/>
    </location>
</feature>
<keyword evidence="3" id="KW-1003">Cell membrane</keyword>
<dbReference type="PANTHER" id="PTHR30193:SF37">
    <property type="entry name" value="INNER MEMBRANE ABC TRANSPORTER PERMEASE PROTEIN YCJO"/>
    <property type="match status" value="1"/>
</dbReference>
<dbReference type="Gene3D" id="1.10.3720.10">
    <property type="entry name" value="MetI-like"/>
    <property type="match status" value="1"/>
</dbReference>
<feature type="transmembrane region" description="Helical" evidence="7">
    <location>
        <begin position="285"/>
        <end position="304"/>
    </location>
</feature>
<organism evidence="9 10">
    <name type="scientific">Thermoanaerobacterium saccharolyticum (strain DSM 8691 / JW/SL-YS485)</name>
    <dbReference type="NCBI Taxonomy" id="1094508"/>
    <lineage>
        <taxon>Bacteria</taxon>
        <taxon>Bacillati</taxon>
        <taxon>Bacillota</taxon>
        <taxon>Clostridia</taxon>
        <taxon>Thermoanaerobacterales</taxon>
        <taxon>Thermoanaerobacteraceae</taxon>
        <taxon>Thermoanaerobacterium</taxon>
    </lineage>
</organism>
<dbReference type="PATRIC" id="fig|1094508.3.peg.2117"/>
<reference evidence="9 10" key="1">
    <citation type="journal article" date="2014" name="Appl. Environ. Microbiol.">
        <title>Profile of Secreted Hydrolases, Associated Proteins, and SlpA in Thermoanaerobacterium saccharolyticum during the Degradation of Hemicellulose.</title>
        <authorList>
            <person name="Currie D.H."/>
            <person name="Guss A.M."/>
            <person name="Herring C.D."/>
            <person name="Giannone R.J."/>
            <person name="Johnson C.M."/>
            <person name="Lankford P.K."/>
            <person name="Brown S.D."/>
            <person name="Hettich R.L."/>
            <person name="Lynd L.R."/>
        </authorList>
    </citation>
    <scope>NUCLEOTIDE SEQUENCE [LARGE SCALE GENOMIC DNA]</scope>
    <source>
        <strain evidence="10">DSM 8691 / JW/SL-YS485</strain>
    </source>
</reference>
<dbReference type="Pfam" id="PF00528">
    <property type="entry name" value="BPD_transp_1"/>
    <property type="match status" value="1"/>
</dbReference>
<dbReference type="SUPFAM" id="SSF161098">
    <property type="entry name" value="MetI-like"/>
    <property type="match status" value="1"/>
</dbReference>
<evidence type="ECO:0000256" key="3">
    <source>
        <dbReference type="ARBA" id="ARBA00022475"/>
    </source>
</evidence>
<dbReference type="EMBL" id="CP003184">
    <property type="protein sequence ID" value="AFK87094.1"/>
    <property type="molecule type" value="Genomic_DNA"/>
</dbReference>
<dbReference type="BioCyc" id="TSAC1094508:GLMA-2120-MONOMER"/>